<dbReference type="EC" id="2.7.13.3" evidence="7"/>
<keyword evidence="4 7" id="KW-0418">Kinase</keyword>
<keyword evidence="2" id="KW-0597">Phosphoprotein</keyword>
<dbReference type="Proteomes" id="UP000406184">
    <property type="component" value="Unassembled WGS sequence"/>
</dbReference>
<evidence type="ECO:0000256" key="2">
    <source>
        <dbReference type="ARBA" id="ARBA00022553"/>
    </source>
</evidence>
<evidence type="ECO:0000313" key="8">
    <source>
        <dbReference type="Proteomes" id="UP000406184"/>
    </source>
</evidence>
<accession>A0A564UGU5</accession>
<dbReference type="InterPro" id="IPR003594">
    <property type="entry name" value="HATPase_dom"/>
</dbReference>
<dbReference type="AlphaFoldDB" id="A0A564UGU5"/>
<feature type="transmembrane region" description="Helical" evidence="5">
    <location>
        <begin position="268"/>
        <end position="289"/>
    </location>
</feature>
<evidence type="ECO:0000256" key="5">
    <source>
        <dbReference type="SAM" id="Phobius"/>
    </source>
</evidence>
<dbReference type="CDD" id="cd06225">
    <property type="entry name" value="HAMP"/>
    <property type="match status" value="1"/>
</dbReference>
<dbReference type="InterPro" id="IPR050640">
    <property type="entry name" value="Bact_2-comp_sensor_kinase"/>
</dbReference>
<dbReference type="GO" id="GO:0000155">
    <property type="term" value="F:phosphorelay sensor kinase activity"/>
    <property type="evidence" value="ECO:0007669"/>
    <property type="project" value="InterPro"/>
</dbReference>
<evidence type="ECO:0000313" key="7">
    <source>
        <dbReference type="EMBL" id="VUX18758.1"/>
    </source>
</evidence>
<dbReference type="SMART" id="SM00304">
    <property type="entry name" value="HAMP"/>
    <property type="match status" value="1"/>
</dbReference>
<dbReference type="Pfam" id="PF06580">
    <property type="entry name" value="His_kinase"/>
    <property type="match status" value="1"/>
</dbReference>
<dbReference type="Gene3D" id="3.30.565.10">
    <property type="entry name" value="Histidine kinase-like ATPase, C-terminal domain"/>
    <property type="match status" value="1"/>
</dbReference>
<keyword evidence="5" id="KW-1133">Transmembrane helix</keyword>
<dbReference type="InterPro" id="IPR036890">
    <property type="entry name" value="HATPase_C_sf"/>
</dbReference>
<keyword evidence="5" id="KW-0472">Membrane</keyword>
<gene>
    <name evidence="7" type="primary">ypdA_2</name>
    <name evidence="7" type="ORF">FPPS064S07_01451</name>
</gene>
<evidence type="ECO:0000259" key="6">
    <source>
        <dbReference type="PROSITE" id="PS50885"/>
    </source>
</evidence>
<dbReference type="Pfam" id="PF02518">
    <property type="entry name" value="HATPase_c"/>
    <property type="match status" value="1"/>
</dbReference>
<feature type="transmembrane region" description="Helical" evidence="5">
    <location>
        <begin position="12"/>
        <end position="35"/>
    </location>
</feature>
<reference evidence="7 8" key="1">
    <citation type="submission" date="2019-07" db="EMBL/GenBank/DDBJ databases">
        <authorList>
            <person name="Hibberd C M."/>
            <person name="Gehrig L. J."/>
            <person name="Chang H.-W."/>
            <person name="Venkatesh S."/>
        </authorList>
    </citation>
    <scope>NUCLEOTIDE SEQUENCE [LARGE SCALE GENOMIC DNA]</scope>
    <source>
        <strain evidence="7">Faecalibacterium_prausnitzii_JG_BgPS064</strain>
    </source>
</reference>
<protein>
    <submittedName>
        <fullName evidence="7">Sensor histidine kinase YpdA</fullName>
        <ecNumber evidence="7">2.7.13.3</ecNumber>
    </submittedName>
</protein>
<keyword evidence="8" id="KW-1185">Reference proteome</keyword>
<dbReference type="Gene3D" id="6.10.340.10">
    <property type="match status" value="1"/>
</dbReference>
<dbReference type="SUPFAM" id="SSF55874">
    <property type="entry name" value="ATPase domain of HSP90 chaperone/DNA topoisomerase II/histidine kinase"/>
    <property type="match status" value="1"/>
</dbReference>
<dbReference type="EMBL" id="CABHMY010000144">
    <property type="protein sequence ID" value="VUX18758.1"/>
    <property type="molecule type" value="Genomic_DNA"/>
</dbReference>
<proteinExistence type="predicted"/>
<organism evidence="7 8">
    <name type="scientific">Faecalibacterium prausnitzii</name>
    <dbReference type="NCBI Taxonomy" id="853"/>
    <lineage>
        <taxon>Bacteria</taxon>
        <taxon>Bacillati</taxon>
        <taxon>Bacillota</taxon>
        <taxon>Clostridia</taxon>
        <taxon>Eubacteriales</taxon>
        <taxon>Oscillospiraceae</taxon>
        <taxon>Faecalibacterium</taxon>
    </lineage>
</organism>
<keyword evidence="5" id="KW-0812">Transmembrane</keyword>
<comment type="subcellular location">
    <subcellularLocation>
        <location evidence="1">Membrane</location>
    </subcellularLocation>
</comment>
<feature type="domain" description="HAMP" evidence="6">
    <location>
        <begin position="292"/>
        <end position="345"/>
    </location>
</feature>
<dbReference type="Pfam" id="PF00672">
    <property type="entry name" value="HAMP"/>
    <property type="match status" value="1"/>
</dbReference>
<dbReference type="InterPro" id="IPR003660">
    <property type="entry name" value="HAMP_dom"/>
</dbReference>
<dbReference type="GO" id="GO:0016020">
    <property type="term" value="C:membrane"/>
    <property type="evidence" value="ECO:0007669"/>
    <property type="project" value="UniProtKB-SubCell"/>
</dbReference>
<dbReference type="PROSITE" id="PS50885">
    <property type="entry name" value="HAMP"/>
    <property type="match status" value="1"/>
</dbReference>
<evidence type="ECO:0000256" key="4">
    <source>
        <dbReference type="ARBA" id="ARBA00022777"/>
    </source>
</evidence>
<dbReference type="PANTHER" id="PTHR34220">
    <property type="entry name" value="SENSOR HISTIDINE KINASE YPDA"/>
    <property type="match status" value="1"/>
</dbReference>
<evidence type="ECO:0000256" key="1">
    <source>
        <dbReference type="ARBA" id="ARBA00004370"/>
    </source>
</evidence>
<keyword evidence="3 7" id="KW-0808">Transferase</keyword>
<name>A0A564UGU5_9FIRM</name>
<dbReference type="InterPro" id="IPR010559">
    <property type="entry name" value="Sig_transdc_His_kin_internal"/>
</dbReference>
<evidence type="ECO:0000256" key="3">
    <source>
        <dbReference type="ARBA" id="ARBA00022679"/>
    </source>
</evidence>
<dbReference type="PANTHER" id="PTHR34220:SF7">
    <property type="entry name" value="SENSOR HISTIDINE KINASE YPDA"/>
    <property type="match status" value="1"/>
</dbReference>
<sequence>MERPSLRRQLVMIFLGIAIPIGILLGLLLFFSGLYSRNRLAAAASGGLDMFTTNFENQLDSVENYLLNLSLNDATFRSLSEQTDRTRAYLDAYEIAQGFPAVLAANDTLMGVVLRSGSGNLYVGRYGAAAQQLKQKLNLEAYLGQPGQTNKMMTKGWYLRTIGQRLYLLRSVFYQKASLTAAVDLRLVFEELVENYGLDGRVIVMNDSGNVLVGDANLLPTKMEWNSEGYCLTKVGRDSRLVVRKQVKALTVLYLVPYQHFGVDFAPYQILLVMGAVFVLLAIPFLLFYMKHEIFAPMTALVSTMGRIGRGELSVRSSVDYRNAEFTQVNETFNRMIDQITQLKIDGYEKELEARRNEMTALKLQIRPHFVLNCLKSVYAMVQTGSREDAQQLILLLSRYLRYILSFTATTTPLHTEIEQCCNYAELSSVGQNDPVEVVCEIDPELSELLLPPVSLLTLVENSVKHGKMIGKTLKITITAKLLETEEGCMADLSVADNGTGFTAGDLKQLNSAAPQEENGQHVGLFNVVRRLQLLYGEQVAIAFTNNRRGGGARVELFLPIDPVLQKKEGETA</sequence>
<dbReference type="SUPFAM" id="SSF158472">
    <property type="entry name" value="HAMP domain-like"/>
    <property type="match status" value="1"/>
</dbReference>